<gene>
    <name evidence="4" type="ORF">SJAV_18400</name>
</gene>
<dbReference type="InterPro" id="IPR017871">
    <property type="entry name" value="ABC_transporter-like_CS"/>
</dbReference>
<sequence length="220" mass="24781">MLVKGLKVKINGKIILDLDVALALSQGINLILGPNGSGKTTLLRTIIGMIKPYQGEIEKKEELSYSPSEFYSPNIKVKDVILSGKKKGEYEKFTKILDIETLLDRDFMTLSSGEKRKVIIAKALAEGDLVIMDEPFSNLDISNRKKIIDTLVSLKREKQFLITSHELDIVNFADNVIVMKKGKIVYQGDKEGITEELLSSVYETPIRKVSINDYTFFITY</sequence>
<name>A0AAT9GSH6_9CREN</name>
<dbReference type="Pfam" id="PF00005">
    <property type="entry name" value="ABC_tran"/>
    <property type="match status" value="1"/>
</dbReference>
<dbReference type="Gene3D" id="3.40.50.300">
    <property type="entry name" value="P-loop containing nucleotide triphosphate hydrolases"/>
    <property type="match status" value="1"/>
</dbReference>
<keyword evidence="1" id="KW-0547">Nucleotide-binding</keyword>
<feature type="domain" description="ABC transporter" evidence="3">
    <location>
        <begin position="1"/>
        <end position="206"/>
    </location>
</feature>
<reference evidence="4" key="1">
    <citation type="submission" date="2024-03" db="EMBL/GenBank/DDBJ databases">
        <title>Complete genome sequence of Sulfurisphaera javensis strain KD-1.</title>
        <authorList>
            <person name="Sakai H."/>
            <person name="Nur N."/>
            <person name="Suwanto A."/>
            <person name="Kurosawa N."/>
        </authorList>
    </citation>
    <scope>NUCLEOTIDE SEQUENCE</scope>
    <source>
        <strain evidence="4">KD-1</strain>
    </source>
</reference>
<evidence type="ECO:0000259" key="3">
    <source>
        <dbReference type="PROSITE" id="PS50893"/>
    </source>
</evidence>
<dbReference type="GeneID" id="92354793"/>
<dbReference type="GO" id="GO:0005524">
    <property type="term" value="F:ATP binding"/>
    <property type="evidence" value="ECO:0007669"/>
    <property type="project" value="UniProtKB-KW"/>
</dbReference>
<accession>A0AAT9GSH6</accession>
<dbReference type="PROSITE" id="PS50893">
    <property type="entry name" value="ABC_TRANSPORTER_2"/>
    <property type="match status" value="1"/>
</dbReference>
<dbReference type="EMBL" id="AP031322">
    <property type="protein sequence ID" value="BFH73896.1"/>
    <property type="molecule type" value="Genomic_DNA"/>
</dbReference>
<dbReference type="PROSITE" id="PS00211">
    <property type="entry name" value="ABC_TRANSPORTER_1"/>
    <property type="match status" value="1"/>
</dbReference>
<dbReference type="InterPro" id="IPR003439">
    <property type="entry name" value="ABC_transporter-like_ATP-bd"/>
</dbReference>
<dbReference type="RefSeq" id="WP_369609453.1">
    <property type="nucleotide sequence ID" value="NZ_AP031322.1"/>
</dbReference>
<dbReference type="GO" id="GO:0016887">
    <property type="term" value="F:ATP hydrolysis activity"/>
    <property type="evidence" value="ECO:0007669"/>
    <property type="project" value="InterPro"/>
</dbReference>
<dbReference type="PANTHER" id="PTHR43850:SF2">
    <property type="entry name" value="ABC TRANSPORTER ATP-BINDING PROTEIN MA_4021-RELATED"/>
    <property type="match status" value="1"/>
</dbReference>
<dbReference type="AlphaFoldDB" id="A0AAT9GSH6"/>
<dbReference type="SMART" id="SM00382">
    <property type="entry name" value="AAA"/>
    <property type="match status" value="1"/>
</dbReference>
<dbReference type="PANTHER" id="PTHR43850">
    <property type="entry name" value="ABC TRANSPORTER ATP-BINDING PROTEIN MA_4021-RELATED"/>
    <property type="match status" value="1"/>
</dbReference>
<dbReference type="KEGG" id="sjv:SJAV_18400"/>
<evidence type="ECO:0000313" key="4">
    <source>
        <dbReference type="EMBL" id="BFH73896.1"/>
    </source>
</evidence>
<evidence type="ECO:0000256" key="1">
    <source>
        <dbReference type="ARBA" id="ARBA00022741"/>
    </source>
</evidence>
<keyword evidence="2 4" id="KW-0067">ATP-binding</keyword>
<organism evidence="4">
    <name type="scientific">Sulfurisphaera javensis</name>
    <dbReference type="NCBI Taxonomy" id="2049879"/>
    <lineage>
        <taxon>Archaea</taxon>
        <taxon>Thermoproteota</taxon>
        <taxon>Thermoprotei</taxon>
        <taxon>Sulfolobales</taxon>
        <taxon>Sulfolobaceae</taxon>
        <taxon>Sulfurisphaera</taxon>
    </lineage>
</organism>
<dbReference type="InterPro" id="IPR027417">
    <property type="entry name" value="P-loop_NTPase"/>
</dbReference>
<evidence type="ECO:0000256" key="2">
    <source>
        <dbReference type="ARBA" id="ARBA00022840"/>
    </source>
</evidence>
<dbReference type="InterPro" id="IPR003593">
    <property type="entry name" value="AAA+_ATPase"/>
</dbReference>
<dbReference type="SUPFAM" id="SSF52540">
    <property type="entry name" value="P-loop containing nucleoside triphosphate hydrolases"/>
    <property type="match status" value="1"/>
</dbReference>
<proteinExistence type="predicted"/>
<protein>
    <submittedName>
        <fullName evidence="4">ABC transporter ATP-binding protein</fullName>
    </submittedName>
</protein>